<keyword evidence="9" id="KW-0828">Tyrosine catabolism</keyword>
<dbReference type="Gene3D" id="2.30.30.230">
    <property type="entry name" value="Fumarylacetoacetase, N-terminal domain"/>
    <property type="match status" value="1"/>
</dbReference>
<dbReference type="InterPro" id="IPR011234">
    <property type="entry name" value="Fumarylacetoacetase-like_C"/>
</dbReference>
<sequence>MTLNETHDATLKSWVSSANDGATDFPIQNLPFAAFRRRGTNEAFRPGVAIGEAIVDLGALRQAHPFEGAAADALQACADTHLNALMALGPKAWSALRLALSRALREGSAQRTLIEPLLVPQADAEFTTPARIGDYTDFYISLHHATAVGKQFRPDNPLLPNYKWVPIGYHGRASSIGVEQVFPRPVGQQRPPSENAAPAFGPSQRLDYELELAIFVGQGNPQGERIALGDAETHVFGLGILNDWSARDLQAWEYQPLGPFLAKNFASTISPWIVTLEALAPFRAPWSRPQEDPQPLPYLSAPENQAHGAFDVQLEVLLTTEASRARQAAPAALSRSNFRDAYWNVAQLITHHTVNGCNLQPGDLLGTGTLSGPQASEAGSLLELTAGGKQPLTLPWGETRTFLEDGDQVIMRAECIKPGYPRIGFGACVGTVSAARP</sequence>
<evidence type="ECO:0000256" key="5">
    <source>
        <dbReference type="ARBA" id="ARBA00022723"/>
    </source>
</evidence>
<evidence type="ECO:0000256" key="2">
    <source>
        <dbReference type="ARBA" id="ARBA00001946"/>
    </source>
</evidence>
<dbReference type="eggNOG" id="COG0179">
    <property type="taxonomic scope" value="Bacteria"/>
</dbReference>
<dbReference type="InterPro" id="IPR036663">
    <property type="entry name" value="Fumarylacetoacetase_C_sf"/>
</dbReference>
<name>A0A157QNJ0_9BORD</name>
<dbReference type="PANTHER" id="PTHR43069:SF2">
    <property type="entry name" value="FUMARYLACETOACETASE"/>
    <property type="match status" value="1"/>
</dbReference>
<dbReference type="Proteomes" id="UP000076825">
    <property type="component" value="Chromosome 1"/>
</dbReference>
<keyword evidence="7 13" id="KW-0106">Calcium</keyword>
<evidence type="ECO:0000256" key="13">
    <source>
        <dbReference type="PIRSR" id="PIRSR605959-3"/>
    </source>
</evidence>
<dbReference type="GeneID" id="56590901"/>
<protein>
    <recommendedName>
        <fullName evidence="4">fumarylacetoacetase</fullName>
        <ecNumber evidence="4">3.7.1.2</ecNumber>
    </recommendedName>
</protein>
<evidence type="ECO:0000256" key="7">
    <source>
        <dbReference type="ARBA" id="ARBA00022837"/>
    </source>
</evidence>
<feature type="domain" description="Fumarylacetoacetase N-terminal" evidence="15">
    <location>
        <begin position="28"/>
        <end position="129"/>
    </location>
</feature>
<feature type="active site" description="Proton acceptor" evidence="11">
    <location>
        <position position="144"/>
    </location>
</feature>
<comment type="cofactor">
    <cofactor evidence="1 13">
        <name>Ca(2+)</name>
        <dbReference type="ChEBI" id="CHEBI:29108"/>
    </cofactor>
</comment>
<feature type="binding site" evidence="13">
    <location>
        <position position="267"/>
    </location>
    <ligand>
        <name>Mg(2+)</name>
        <dbReference type="ChEBI" id="CHEBI:18420"/>
    </ligand>
</feature>
<dbReference type="PATRIC" id="fig|123899.6.peg.1805"/>
<gene>
    <name evidence="16" type="primary">fah</name>
    <name evidence="16" type="ORF">SAMEA3906487_01818</name>
</gene>
<dbReference type="NCBIfam" id="TIGR01266">
    <property type="entry name" value="fum_ac_acetase"/>
    <property type="match status" value="1"/>
</dbReference>
<feature type="binding site" evidence="12">
    <location>
        <position position="369"/>
    </location>
    <ligand>
        <name>substrate</name>
    </ligand>
</feature>
<evidence type="ECO:0000256" key="4">
    <source>
        <dbReference type="ARBA" id="ARBA00012094"/>
    </source>
</evidence>
<feature type="binding site" evidence="13">
    <location>
        <position position="243"/>
    </location>
    <ligand>
        <name>Mg(2+)</name>
        <dbReference type="ChEBI" id="CHEBI:18420"/>
    </ligand>
</feature>
<keyword evidence="10" id="KW-0585">Phenylalanine catabolism</keyword>
<dbReference type="Gene3D" id="3.90.850.10">
    <property type="entry name" value="Fumarylacetoacetase-like, C-terminal domain"/>
    <property type="match status" value="1"/>
</dbReference>
<keyword evidence="6 16" id="KW-0378">Hydrolase</keyword>
<dbReference type="InterPro" id="IPR005959">
    <property type="entry name" value="Fumarylacetoacetase"/>
</dbReference>
<dbReference type="KEGG" id="btrm:SAMEA390648701818"/>
<evidence type="ECO:0000256" key="8">
    <source>
        <dbReference type="ARBA" id="ARBA00022842"/>
    </source>
</evidence>
<dbReference type="InterPro" id="IPR036462">
    <property type="entry name" value="Fumarylacetoacetase_N_sf"/>
</dbReference>
<evidence type="ECO:0000256" key="9">
    <source>
        <dbReference type="ARBA" id="ARBA00022878"/>
    </source>
</evidence>
<evidence type="ECO:0000313" key="16">
    <source>
        <dbReference type="EMBL" id="SAI69504.1"/>
    </source>
</evidence>
<dbReference type="RefSeq" id="WP_063491824.1">
    <property type="nucleotide sequence ID" value="NZ_CP016340.1"/>
</dbReference>
<organism evidence="16 17">
    <name type="scientific">Bordetella trematum</name>
    <dbReference type="NCBI Taxonomy" id="123899"/>
    <lineage>
        <taxon>Bacteria</taxon>
        <taxon>Pseudomonadati</taxon>
        <taxon>Pseudomonadota</taxon>
        <taxon>Betaproteobacteria</taxon>
        <taxon>Burkholderiales</taxon>
        <taxon>Alcaligenaceae</taxon>
        <taxon>Bordetella</taxon>
    </lineage>
</organism>
<feature type="binding site" evidence="13">
    <location>
        <position position="263"/>
    </location>
    <ligand>
        <name>Mg(2+)</name>
        <dbReference type="ChEBI" id="CHEBI:18420"/>
    </ligand>
</feature>
<feature type="domain" description="Fumarylacetoacetase-like C-terminal" evidence="14">
    <location>
        <begin position="141"/>
        <end position="432"/>
    </location>
</feature>
<dbReference type="STRING" id="123899.SAMEA3906487_01818"/>
<feature type="binding site" evidence="13">
    <location>
        <position position="137"/>
    </location>
    <ligand>
        <name>Ca(2+)</name>
        <dbReference type="ChEBI" id="CHEBI:29108"/>
    </ligand>
</feature>
<dbReference type="InterPro" id="IPR015377">
    <property type="entry name" value="Fumarylacetoacetase_N"/>
</dbReference>
<dbReference type="EC" id="3.7.1.2" evidence="4"/>
<evidence type="ECO:0000259" key="15">
    <source>
        <dbReference type="Pfam" id="PF09298"/>
    </source>
</evidence>
<feature type="binding site" evidence="12">
    <location>
        <position position="254"/>
    </location>
    <ligand>
        <name>substrate</name>
    </ligand>
</feature>
<evidence type="ECO:0000256" key="11">
    <source>
        <dbReference type="PIRSR" id="PIRSR605959-1"/>
    </source>
</evidence>
<dbReference type="GO" id="GO:0004334">
    <property type="term" value="F:fumarylacetoacetase activity"/>
    <property type="evidence" value="ECO:0007669"/>
    <property type="project" value="UniProtKB-EC"/>
</dbReference>
<feature type="binding site" evidence="12">
    <location>
        <position position="250"/>
    </location>
    <ligand>
        <name>substrate</name>
    </ligand>
</feature>
<evidence type="ECO:0000256" key="6">
    <source>
        <dbReference type="ARBA" id="ARBA00022801"/>
    </source>
</evidence>
<dbReference type="SUPFAM" id="SSF63433">
    <property type="entry name" value="Fumarylacetoacetate hydrolase, FAH, N-terminal domain"/>
    <property type="match status" value="1"/>
</dbReference>
<dbReference type="GO" id="GO:0006572">
    <property type="term" value="P:L-tyrosine catabolic process"/>
    <property type="evidence" value="ECO:0007669"/>
    <property type="project" value="UniProtKB-KW"/>
</dbReference>
<comment type="cofactor">
    <cofactor evidence="2 13">
        <name>Mg(2+)</name>
        <dbReference type="ChEBI" id="CHEBI:18420"/>
    </cofactor>
</comment>
<dbReference type="Pfam" id="PF01557">
    <property type="entry name" value="FAA_hydrolase"/>
    <property type="match status" value="1"/>
</dbReference>
<dbReference type="Pfam" id="PF09298">
    <property type="entry name" value="FAA_hydrolase_N"/>
    <property type="match status" value="1"/>
</dbReference>
<dbReference type="UniPathway" id="UPA00139">
    <property type="reaction ID" value="UER00341"/>
</dbReference>
<dbReference type="GO" id="GO:0046872">
    <property type="term" value="F:metal ion binding"/>
    <property type="evidence" value="ECO:0007669"/>
    <property type="project" value="UniProtKB-KW"/>
</dbReference>
<keyword evidence="17" id="KW-1185">Reference proteome</keyword>
<comment type="pathway">
    <text evidence="3">Amino-acid degradation; L-phenylalanine degradation; acetoacetate and fumarate from L-phenylalanine: step 6/6.</text>
</comment>
<evidence type="ECO:0000313" key="17">
    <source>
        <dbReference type="Proteomes" id="UP000076825"/>
    </source>
</evidence>
<feature type="binding site" evidence="12">
    <location>
        <position position="139"/>
    </location>
    <ligand>
        <name>substrate</name>
    </ligand>
</feature>
<evidence type="ECO:0000256" key="1">
    <source>
        <dbReference type="ARBA" id="ARBA00001913"/>
    </source>
</evidence>
<dbReference type="GO" id="GO:1902000">
    <property type="term" value="P:homogentisate catabolic process"/>
    <property type="evidence" value="ECO:0007669"/>
    <property type="project" value="TreeGrafter"/>
</dbReference>
<feature type="binding site" evidence="13">
    <location>
        <position position="209"/>
    </location>
    <ligand>
        <name>Ca(2+)</name>
        <dbReference type="ChEBI" id="CHEBI:29108"/>
    </ligand>
</feature>
<dbReference type="PANTHER" id="PTHR43069">
    <property type="entry name" value="FUMARYLACETOACETASE"/>
    <property type="match status" value="1"/>
</dbReference>
<proteinExistence type="predicted"/>
<feature type="binding site" evidence="13">
    <location>
        <position position="243"/>
    </location>
    <ligand>
        <name>Ca(2+)</name>
        <dbReference type="ChEBI" id="CHEBI:29108"/>
    </ligand>
</feature>
<feature type="binding site" evidence="12">
    <location>
        <position position="153"/>
    </location>
    <ligand>
        <name>substrate</name>
    </ligand>
</feature>
<evidence type="ECO:0000256" key="10">
    <source>
        <dbReference type="ARBA" id="ARBA00023232"/>
    </source>
</evidence>
<keyword evidence="5 13" id="KW-0479">Metal-binding</keyword>
<evidence type="ECO:0000256" key="12">
    <source>
        <dbReference type="PIRSR" id="PIRSR605959-2"/>
    </source>
</evidence>
<dbReference type="AlphaFoldDB" id="A0A157QNJ0"/>
<reference evidence="16 17" key="1">
    <citation type="submission" date="2016-04" db="EMBL/GenBank/DDBJ databases">
        <authorList>
            <consortium name="Pathogen Informatics"/>
        </authorList>
    </citation>
    <scope>NUCLEOTIDE SEQUENCE [LARGE SCALE GENOMIC DNA]</scope>
    <source>
        <strain evidence="16 17">H044680328</strain>
    </source>
</reference>
<dbReference type="GO" id="GO:0006559">
    <property type="term" value="P:L-phenylalanine catabolic process"/>
    <property type="evidence" value="ECO:0007669"/>
    <property type="project" value="UniProtKB-UniPathway"/>
</dbReference>
<keyword evidence="8 13" id="KW-0460">Magnesium</keyword>
<dbReference type="OrthoDB" id="3766879at2"/>
<feature type="binding site" evidence="13">
    <location>
        <position position="211"/>
    </location>
    <ligand>
        <name>Ca(2+)</name>
        <dbReference type="ChEBI" id="CHEBI:29108"/>
    </ligand>
</feature>
<dbReference type="SUPFAM" id="SSF56529">
    <property type="entry name" value="FAH"/>
    <property type="match status" value="1"/>
</dbReference>
<accession>A0A157QNJ0</accession>
<evidence type="ECO:0000256" key="3">
    <source>
        <dbReference type="ARBA" id="ARBA00004782"/>
    </source>
</evidence>
<dbReference type="EMBL" id="LT546645">
    <property type="protein sequence ID" value="SAI69504.1"/>
    <property type="molecule type" value="Genomic_DNA"/>
</dbReference>
<evidence type="ECO:0000259" key="14">
    <source>
        <dbReference type="Pfam" id="PF01557"/>
    </source>
</evidence>